<feature type="transmembrane region" description="Helical" evidence="1">
    <location>
        <begin position="365"/>
        <end position="389"/>
    </location>
</feature>
<comment type="caution">
    <text evidence="2">The sequence shown here is derived from an EMBL/GenBank/DDBJ whole genome shotgun (WGS) entry which is preliminary data.</text>
</comment>
<evidence type="ECO:0000313" key="3">
    <source>
        <dbReference type="Proteomes" id="UP001365542"/>
    </source>
</evidence>
<reference evidence="2 3" key="1">
    <citation type="submission" date="2019-10" db="EMBL/GenBank/DDBJ databases">
        <authorList>
            <person name="Palmer J.M."/>
        </authorList>
    </citation>
    <scope>NUCLEOTIDE SEQUENCE [LARGE SCALE GENOMIC DNA]</scope>
    <source>
        <strain evidence="2 3">TWF694</strain>
    </source>
</reference>
<dbReference type="Gene3D" id="1.20.58.340">
    <property type="entry name" value="Magnesium transport protein CorA, transmembrane region"/>
    <property type="match status" value="1"/>
</dbReference>
<keyword evidence="1" id="KW-1133">Transmembrane helix</keyword>
<sequence length="439" mass="50360">MLQPSAEIFNLGNQSGTEMSYSEKMSDISPSASSVTFKGLVTSATVIERSQWRIRSPINWENLTENEAKDFIKTTPVRDRRTNMEKNRFRILLVQSTIAQRSQLIRQHGILETAREMHWIGEEFTYFMEKGTTGSTVVERDSSTGIIAQTPKDGLPYFSLAVTELNNCRVKADADWACLIFTDRDIDVENLLCSANFPSDFAPPLSPDFMFLPSCLLQWQVQETRDRVNSLTENILAQDDKLTAGQSRALEKTRSALFELEKTHLTLSRRWSFEQDLAAKLLECFRVIERRASRDDEAFYSRKLRQHVQTQNNLSATLRHDLDTIPGKIKFQHGMIDNQISIMIAKNSQTTAEASRKDSSFMRTIAIITLVFLPGTFVAAIFSMSMFDWESDGSVVVSKHLWIYFAITIPLTVMTMIIWIIWSIKSEKDYRKNMREKII</sequence>
<keyword evidence="1" id="KW-0472">Membrane</keyword>
<name>A0AAV9XHT1_9PEZI</name>
<keyword evidence="1" id="KW-0812">Transmembrane</keyword>
<accession>A0AAV9XHT1</accession>
<feature type="transmembrane region" description="Helical" evidence="1">
    <location>
        <begin position="401"/>
        <end position="424"/>
    </location>
</feature>
<protein>
    <submittedName>
        <fullName evidence="2">Uncharacterized protein</fullName>
    </submittedName>
</protein>
<proteinExistence type="predicted"/>
<dbReference type="AlphaFoldDB" id="A0AAV9XHT1"/>
<organism evidence="2 3">
    <name type="scientific">Orbilia ellipsospora</name>
    <dbReference type="NCBI Taxonomy" id="2528407"/>
    <lineage>
        <taxon>Eukaryota</taxon>
        <taxon>Fungi</taxon>
        <taxon>Dikarya</taxon>
        <taxon>Ascomycota</taxon>
        <taxon>Pezizomycotina</taxon>
        <taxon>Orbiliomycetes</taxon>
        <taxon>Orbiliales</taxon>
        <taxon>Orbiliaceae</taxon>
        <taxon>Orbilia</taxon>
    </lineage>
</organism>
<dbReference type="Proteomes" id="UP001365542">
    <property type="component" value="Unassembled WGS sequence"/>
</dbReference>
<gene>
    <name evidence="2" type="ORF">TWF694_008489</name>
</gene>
<dbReference type="EMBL" id="JAVHJO010000004">
    <property type="protein sequence ID" value="KAK6541116.1"/>
    <property type="molecule type" value="Genomic_DNA"/>
</dbReference>
<evidence type="ECO:0000256" key="1">
    <source>
        <dbReference type="SAM" id="Phobius"/>
    </source>
</evidence>
<evidence type="ECO:0000313" key="2">
    <source>
        <dbReference type="EMBL" id="KAK6541116.1"/>
    </source>
</evidence>
<keyword evidence="3" id="KW-1185">Reference proteome</keyword>